<keyword evidence="1" id="KW-1133">Transmembrane helix</keyword>
<reference evidence="3" key="2">
    <citation type="submission" date="2018-02" db="UniProtKB">
        <authorList>
            <consortium name="EnsemblPlants"/>
        </authorList>
    </citation>
    <scope>IDENTIFICATION</scope>
    <source>
        <strain evidence="3">Williams 82</strain>
    </source>
</reference>
<organism evidence="2">
    <name type="scientific">Glycine max</name>
    <name type="common">Soybean</name>
    <name type="synonym">Glycine hispida</name>
    <dbReference type="NCBI Taxonomy" id="3847"/>
    <lineage>
        <taxon>Eukaryota</taxon>
        <taxon>Viridiplantae</taxon>
        <taxon>Streptophyta</taxon>
        <taxon>Embryophyta</taxon>
        <taxon>Tracheophyta</taxon>
        <taxon>Spermatophyta</taxon>
        <taxon>Magnoliopsida</taxon>
        <taxon>eudicotyledons</taxon>
        <taxon>Gunneridae</taxon>
        <taxon>Pentapetalae</taxon>
        <taxon>rosids</taxon>
        <taxon>fabids</taxon>
        <taxon>Fabales</taxon>
        <taxon>Fabaceae</taxon>
        <taxon>Papilionoideae</taxon>
        <taxon>50 kb inversion clade</taxon>
        <taxon>NPAAA clade</taxon>
        <taxon>indigoferoid/millettioid clade</taxon>
        <taxon>Phaseoleae</taxon>
        <taxon>Glycine</taxon>
        <taxon>Glycine subgen. Soja</taxon>
    </lineage>
</organism>
<proteinExistence type="predicted"/>
<dbReference type="EnsemblPlants" id="KRH01398">
    <property type="protein sequence ID" value="KRH01398"/>
    <property type="gene ID" value="GLYMA_18G274300"/>
</dbReference>
<dbReference type="AlphaFoldDB" id="A0A0R0F5B5"/>
<keyword evidence="1" id="KW-0812">Transmembrane</keyword>
<feature type="transmembrane region" description="Helical" evidence="1">
    <location>
        <begin position="21"/>
        <end position="39"/>
    </location>
</feature>
<dbReference type="Gramene" id="KRH01398">
    <property type="protein sequence ID" value="KRH01398"/>
    <property type="gene ID" value="GLYMA_18G274300"/>
</dbReference>
<name>A0A0R0F5B5_SOYBN</name>
<gene>
    <name evidence="2" type="ORF">GLYMA_18G274300</name>
</gene>
<evidence type="ECO:0000313" key="2">
    <source>
        <dbReference type="EMBL" id="KRH01398.1"/>
    </source>
</evidence>
<evidence type="ECO:0000256" key="1">
    <source>
        <dbReference type="SAM" id="Phobius"/>
    </source>
</evidence>
<dbReference type="EMBL" id="CM000851">
    <property type="protein sequence ID" value="KRH01398.1"/>
    <property type="molecule type" value="Genomic_DNA"/>
</dbReference>
<reference evidence="2 3" key="1">
    <citation type="journal article" date="2010" name="Nature">
        <title>Genome sequence of the palaeopolyploid soybean.</title>
        <authorList>
            <person name="Schmutz J."/>
            <person name="Cannon S.B."/>
            <person name="Schlueter J."/>
            <person name="Ma J."/>
            <person name="Mitros T."/>
            <person name="Nelson W."/>
            <person name="Hyten D.L."/>
            <person name="Song Q."/>
            <person name="Thelen J.J."/>
            <person name="Cheng J."/>
            <person name="Xu D."/>
            <person name="Hellsten U."/>
            <person name="May G.D."/>
            <person name="Yu Y."/>
            <person name="Sakurai T."/>
            <person name="Umezawa T."/>
            <person name="Bhattacharyya M.K."/>
            <person name="Sandhu D."/>
            <person name="Valliyodan B."/>
            <person name="Lindquist E."/>
            <person name="Peto M."/>
            <person name="Grant D."/>
            <person name="Shu S."/>
            <person name="Goodstein D."/>
            <person name="Barry K."/>
            <person name="Futrell-Griggs M."/>
            <person name="Abernathy B."/>
            <person name="Du J."/>
            <person name="Tian Z."/>
            <person name="Zhu L."/>
            <person name="Gill N."/>
            <person name="Joshi T."/>
            <person name="Libault M."/>
            <person name="Sethuraman A."/>
            <person name="Zhang X.-C."/>
            <person name="Shinozaki K."/>
            <person name="Nguyen H.T."/>
            <person name="Wing R.A."/>
            <person name="Cregan P."/>
            <person name="Specht J."/>
            <person name="Grimwood J."/>
            <person name="Rokhsar D."/>
            <person name="Stacey G."/>
            <person name="Shoemaker R.C."/>
            <person name="Jackson S.A."/>
        </authorList>
    </citation>
    <scope>NUCLEOTIDE SEQUENCE</scope>
    <source>
        <strain evidence="3">cv. Williams 82</strain>
        <tissue evidence="2">Callus</tissue>
    </source>
</reference>
<evidence type="ECO:0000313" key="4">
    <source>
        <dbReference type="Proteomes" id="UP000008827"/>
    </source>
</evidence>
<keyword evidence="4" id="KW-1185">Reference proteome</keyword>
<accession>A0A0R0F5B5</accession>
<dbReference type="Proteomes" id="UP000008827">
    <property type="component" value="Chromosome 18"/>
</dbReference>
<protein>
    <submittedName>
        <fullName evidence="2 3">Uncharacterized protein</fullName>
    </submittedName>
</protein>
<reference evidence="2" key="3">
    <citation type="submission" date="2018-07" db="EMBL/GenBank/DDBJ databases">
        <title>WGS assembly of Glycine max.</title>
        <authorList>
            <person name="Schmutz J."/>
            <person name="Cannon S."/>
            <person name="Schlueter J."/>
            <person name="Ma J."/>
            <person name="Mitros T."/>
            <person name="Nelson W."/>
            <person name="Hyten D."/>
            <person name="Song Q."/>
            <person name="Thelen J."/>
            <person name="Cheng J."/>
            <person name="Xu D."/>
            <person name="Hellsten U."/>
            <person name="May G."/>
            <person name="Yu Y."/>
            <person name="Sakurai T."/>
            <person name="Umezawa T."/>
            <person name="Bhattacharyya M."/>
            <person name="Sandhu D."/>
            <person name="Valliyodan B."/>
            <person name="Lindquist E."/>
            <person name="Peto M."/>
            <person name="Grant D."/>
            <person name="Shu S."/>
            <person name="Goodstein D."/>
            <person name="Barry K."/>
            <person name="Futrell-Griggs M."/>
            <person name="Abernathy B."/>
            <person name="Du J."/>
            <person name="Tian Z."/>
            <person name="Zhu L."/>
            <person name="Gill N."/>
            <person name="Joshi T."/>
            <person name="Libault M."/>
            <person name="Sethuraman A."/>
            <person name="Zhang X."/>
            <person name="Shinozaki K."/>
            <person name="Nguyen H."/>
            <person name="Wing R."/>
            <person name="Cregan P."/>
            <person name="Specht J."/>
            <person name="Grimwood J."/>
            <person name="Rokhsar D."/>
            <person name="Stacey G."/>
            <person name="Shoemaker R."/>
            <person name="Jackson S."/>
        </authorList>
    </citation>
    <scope>NUCLEOTIDE SEQUENCE</scope>
    <source>
        <tissue evidence="2">Callus</tissue>
    </source>
</reference>
<keyword evidence="1" id="KW-0472">Membrane</keyword>
<evidence type="ECO:0000313" key="3">
    <source>
        <dbReference type="EnsemblPlants" id="KRH01398"/>
    </source>
</evidence>
<dbReference type="InParanoid" id="A0A0R0F5B5"/>
<sequence>MALGRDWHIYIYDVKSSRVRAKLVSMLVFFSPRFFYVVFKFKPYLFDYFPNPTTNLLALISLVNDPITIHAIARCCFFMTNFSDFISKPYNVSKRIYLFNLEEVLDIYSFVVHINLASNKTYQSTAAVS</sequence>